<dbReference type="SMART" id="SM00471">
    <property type="entry name" value="HDc"/>
    <property type="match status" value="1"/>
</dbReference>
<dbReference type="InterPro" id="IPR006674">
    <property type="entry name" value="HD_domain"/>
</dbReference>
<dbReference type="Gene3D" id="1.10.3210.10">
    <property type="entry name" value="Hypothetical protein af1432"/>
    <property type="match status" value="1"/>
</dbReference>
<comment type="similarity">
    <text evidence="2">Belongs to the dGTPase family. Type 2 subfamily.</text>
</comment>
<dbReference type="HAMAP" id="MF_01212">
    <property type="entry name" value="dGTPase_type2"/>
    <property type="match status" value="1"/>
</dbReference>
<dbReference type="PANTHER" id="PTHR11373:SF32">
    <property type="entry name" value="DEOXYGUANOSINETRIPHOSPHATE TRIPHOSPHOHYDROLASE"/>
    <property type="match status" value="1"/>
</dbReference>
<evidence type="ECO:0000259" key="3">
    <source>
        <dbReference type="PROSITE" id="PS51831"/>
    </source>
</evidence>
<keyword evidence="1 2" id="KW-0378">Hydrolase</keyword>
<sequence length="442" mass="50914">MAINLYSENDFLRQNQKISHKEYFSNFRRDYARVVHSSSFRRLQAKTQIFPNFESDFFRNRLTHSLEVAQIAKSIAVRLNAEHGLNIDYDLIETAALCHDIGHPPFGHNGEVALNKKMQNYGGFESNAQTLRLISHTAKKDLLNKQNFGLNLTYRTLAATIKYDSLIPDNEPVVKVTKGYYQEEARLVTDIKQKLLEPHNIDPKEIKTFKTIECYIMDVADDIAYSTYDVEDALKGGFVDPLSMASIDDQLIKRIQKATESKLSLSKEEIRNILKNIFTGYMDFDKDPREIYQDSKKIANNSYLRTKVTSKLVNDCISNIKIDINQKAPLLSRVYLSDETEKQVEVLKKYILFKVITSPKLNILRYRGREIISEIFDILITSEPHSSLLPDDIGAIFHAADTDQQKARIISDYISSMTDRYIIELYNQFKSDPSAMIFKPFS</sequence>
<evidence type="ECO:0000313" key="5">
    <source>
        <dbReference type="Proteomes" id="UP000182521"/>
    </source>
</evidence>
<dbReference type="InterPro" id="IPR050135">
    <property type="entry name" value="dGTPase-like"/>
</dbReference>
<dbReference type="EMBL" id="CP009654">
    <property type="protein sequence ID" value="APC96267.1"/>
    <property type="molecule type" value="Genomic_DNA"/>
</dbReference>
<evidence type="ECO:0000256" key="1">
    <source>
        <dbReference type="ARBA" id="ARBA00022801"/>
    </source>
</evidence>
<dbReference type="InterPro" id="IPR023023">
    <property type="entry name" value="dNTPase_2"/>
</dbReference>
<dbReference type="AlphaFoldDB" id="A0A1J0KRD5"/>
<dbReference type="Proteomes" id="UP000182521">
    <property type="component" value="Chromosome"/>
</dbReference>
<dbReference type="NCBIfam" id="TIGR01353">
    <property type="entry name" value="dGTP_triPase"/>
    <property type="match status" value="1"/>
</dbReference>
<gene>
    <name evidence="4" type="primary">dgt</name>
    <name evidence="4" type="ORF">KX01_871</name>
</gene>
<dbReference type="InterPro" id="IPR026875">
    <property type="entry name" value="PHydrolase_assoc_dom"/>
</dbReference>
<proteinExistence type="inferred from homology"/>
<keyword evidence="5" id="KW-1185">Reference proteome</keyword>
<dbReference type="Pfam" id="PF01966">
    <property type="entry name" value="HD"/>
    <property type="match status" value="1"/>
</dbReference>
<name>A0A1J0KRD5_9GAMM</name>
<dbReference type="InterPro" id="IPR006261">
    <property type="entry name" value="dGTPase"/>
</dbReference>
<dbReference type="PANTHER" id="PTHR11373">
    <property type="entry name" value="DEOXYNUCLEOSIDE TRIPHOSPHATE TRIPHOSPHOHYDROLASE"/>
    <property type="match status" value="1"/>
</dbReference>
<dbReference type="SUPFAM" id="SSF109604">
    <property type="entry name" value="HD-domain/PDEase-like"/>
    <property type="match status" value="1"/>
</dbReference>
<dbReference type="KEGG" id="frc:KX01_871"/>
<dbReference type="Pfam" id="PF13286">
    <property type="entry name" value="HD_assoc"/>
    <property type="match status" value="1"/>
</dbReference>
<dbReference type="PROSITE" id="PS51831">
    <property type="entry name" value="HD"/>
    <property type="match status" value="1"/>
</dbReference>
<evidence type="ECO:0000313" key="4">
    <source>
        <dbReference type="EMBL" id="APC96267.1"/>
    </source>
</evidence>
<dbReference type="STRING" id="1542390.KX01_871"/>
<dbReference type="GO" id="GO:0008832">
    <property type="term" value="F:dGTPase activity"/>
    <property type="evidence" value="ECO:0007669"/>
    <property type="project" value="TreeGrafter"/>
</dbReference>
<accession>A0A1J0KRD5</accession>
<evidence type="ECO:0000256" key="2">
    <source>
        <dbReference type="HAMAP-Rule" id="MF_01212"/>
    </source>
</evidence>
<dbReference type="InterPro" id="IPR003607">
    <property type="entry name" value="HD/PDEase_dom"/>
</dbReference>
<dbReference type="RefSeq" id="WP_071663810.1">
    <property type="nucleotide sequence ID" value="NZ_CP009654.1"/>
</dbReference>
<organism evidence="4 5">
    <name type="scientific">Francisella frigiditurris</name>
    <dbReference type="NCBI Taxonomy" id="1542390"/>
    <lineage>
        <taxon>Bacteria</taxon>
        <taxon>Pseudomonadati</taxon>
        <taxon>Pseudomonadota</taxon>
        <taxon>Gammaproteobacteria</taxon>
        <taxon>Thiotrichales</taxon>
        <taxon>Francisellaceae</taxon>
        <taxon>Francisella</taxon>
    </lineage>
</organism>
<dbReference type="GO" id="GO:0006203">
    <property type="term" value="P:dGTP catabolic process"/>
    <property type="evidence" value="ECO:0007669"/>
    <property type="project" value="TreeGrafter"/>
</dbReference>
<dbReference type="OrthoDB" id="9803619at2"/>
<feature type="domain" description="HD" evidence="3">
    <location>
        <begin position="61"/>
        <end position="226"/>
    </location>
</feature>
<dbReference type="CDD" id="cd00077">
    <property type="entry name" value="HDc"/>
    <property type="match status" value="1"/>
</dbReference>
<protein>
    <recommendedName>
        <fullName evidence="2">Deoxyguanosinetriphosphate triphosphohydrolase-like protein</fullName>
    </recommendedName>
</protein>
<reference evidence="5" key="1">
    <citation type="submission" date="2014-10" db="EMBL/GenBank/DDBJ databases">
        <authorList>
            <person name="Kuske C.R."/>
            <person name="Challacombe J.F."/>
            <person name="Daligault H.E."/>
            <person name="Davenport K.W."/>
            <person name="Johnson S.L."/>
            <person name="Siddaramappa S."/>
            <person name="Petersen J.M."/>
        </authorList>
    </citation>
    <scope>NUCLEOTIDE SEQUENCE [LARGE SCALE GENOMIC DNA]</scope>
    <source>
        <strain evidence="5">CA97-1460</strain>
    </source>
</reference>